<dbReference type="SUPFAM" id="SSF46689">
    <property type="entry name" value="Homeodomain-like"/>
    <property type="match status" value="2"/>
</dbReference>
<keyword evidence="2 5" id="KW-0238">DNA-binding</keyword>
<dbReference type="EMBL" id="SOCE01000001">
    <property type="protein sequence ID" value="TDU87197.1"/>
    <property type="molecule type" value="Genomic_DNA"/>
</dbReference>
<dbReference type="AlphaFoldDB" id="A0A4R7T7U7"/>
<dbReference type="InterPro" id="IPR018060">
    <property type="entry name" value="HTH_AraC"/>
</dbReference>
<protein>
    <submittedName>
        <fullName evidence="5">AraC-like DNA-binding protein</fullName>
    </submittedName>
</protein>
<feature type="domain" description="HTH araC/xylS-type" evidence="4">
    <location>
        <begin position="143"/>
        <end position="242"/>
    </location>
</feature>
<dbReference type="GO" id="GO:0043565">
    <property type="term" value="F:sequence-specific DNA binding"/>
    <property type="evidence" value="ECO:0007669"/>
    <property type="project" value="InterPro"/>
</dbReference>
<dbReference type="InterPro" id="IPR050204">
    <property type="entry name" value="AraC_XylS_family_regulators"/>
</dbReference>
<gene>
    <name evidence="5" type="ORF">EV138_0715</name>
</gene>
<sequence length="245" mass="27257">MYFLSMLTLDGYLLARRTRFSLAVDSYDTWCLLLPRTGAFTFEVSDGSSGVARFGDLVICPPGGTLRRRMVRPTSFFHARFSTELEPPAGCTRLPDLERLRADLAMLDTAEGHADVVAAHVVTDLVLMTLRAHRDAPGDELVRRATTYLLEHFASPDLSLADLAAALGISPGQLSRRFKAVQGITPVAYLRSLRLQKARELLTETDATLQTIAERCGYRSAFYLSRVFTRHTGHPPSHHRNANRV</sequence>
<evidence type="ECO:0000256" key="2">
    <source>
        <dbReference type="ARBA" id="ARBA00023125"/>
    </source>
</evidence>
<dbReference type="PROSITE" id="PS01124">
    <property type="entry name" value="HTH_ARAC_FAMILY_2"/>
    <property type="match status" value="1"/>
</dbReference>
<keyword evidence="6" id="KW-1185">Reference proteome</keyword>
<evidence type="ECO:0000256" key="1">
    <source>
        <dbReference type="ARBA" id="ARBA00023015"/>
    </source>
</evidence>
<evidence type="ECO:0000313" key="5">
    <source>
        <dbReference type="EMBL" id="TDU87197.1"/>
    </source>
</evidence>
<keyword evidence="3" id="KW-0804">Transcription</keyword>
<name>A0A4R7T7U7_9ACTN</name>
<dbReference type="Pfam" id="PF12833">
    <property type="entry name" value="HTH_18"/>
    <property type="match status" value="1"/>
</dbReference>
<reference evidence="5 6" key="1">
    <citation type="submission" date="2019-03" db="EMBL/GenBank/DDBJ databases">
        <title>Genomic Encyclopedia of Type Strains, Phase III (KMG-III): the genomes of soil and plant-associated and newly described type strains.</title>
        <authorList>
            <person name="Whitman W."/>
        </authorList>
    </citation>
    <scope>NUCLEOTIDE SEQUENCE [LARGE SCALE GENOMIC DNA]</scope>
    <source>
        <strain evidence="5 6">VKM Ac-2575</strain>
    </source>
</reference>
<dbReference type="Gene3D" id="1.10.10.60">
    <property type="entry name" value="Homeodomain-like"/>
    <property type="match status" value="2"/>
</dbReference>
<dbReference type="Proteomes" id="UP000295151">
    <property type="component" value="Unassembled WGS sequence"/>
</dbReference>
<dbReference type="SMART" id="SM00342">
    <property type="entry name" value="HTH_ARAC"/>
    <property type="match status" value="1"/>
</dbReference>
<keyword evidence="1" id="KW-0805">Transcription regulation</keyword>
<evidence type="ECO:0000256" key="3">
    <source>
        <dbReference type="ARBA" id="ARBA00023163"/>
    </source>
</evidence>
<proteinExistence type="predicted"/>
<dbReference type="PROSITE" id="PS00041">
    <property type="entry name" value="HTH_ARAC_FAMILY_1"/>
    <property type="match status" value="1"/>
</dbReference>
<evidence type="ECO:0000313" key="6">
    <source>
        <dbReference type="Proteomes" id="UP000295151"/>
    </source>
</evidence>
<dbReference type="InterPro" id="IPR009057">
    <property type="entry name" value="Homeodomain-like_sf"/>
</dbReference>
<dbReference type="GO" id="GO:0003700">
    <property type="term" value="F:DNA-binding transcription factor activity"/>
    <property type="evidence" value="ECO:0007669"/>
    <property type="project" value="InterPro"/>
</dbReference>
<organism evidence="5 6">
    <name type="scientific">Kribbella voronezhensis</name>
    <dbReference type="NCBI Taxonomy" id="2512212"/>
    <lineage>
        <taxon>Bacteria</taxon>
        <taxon>Bacillati</taxon>
        <taxon>Actinomycetota</taxon>
        <taxon>Actinomycetes</taxon>
        <taxon>Propionibacteriales</taxon>
        <taxon>Kribbellaceae</taxon>
        <taxon>Kribbella</taxon>
    </lineage>
</organism>
<comment type="caution">
    <text evidence="5">The sequence shown here is derived from an EMBL/GenBank/DDBJ whole genome shotgun (WGS) entry which is preliminary data.</text>
</comment>
<dbReference type="InterPro" id="IPR018062">
    <property type="entry name" value="HTH_AraC-typ_CS"/>
</dbReference>
<accession>A0A4R7T7U7</accession>
<dbReference type="PANTHER" id="PTHR46796">
    <property type="entry name" value="HTH-TYPE TRANSCRIPTIONAL ACTIVATOR RHAS-RELATED"/>
    <property type="match status" value="1"/>
</dbReference>
<evidence type="ECO:0000259" key="4">
    <source>
        <dbReference type="PROSITE" id="PS01124"/>
    </source>
</evidence>